<dbReference type="PROSITE" id="PS50280">
    <property type="entry name" value="SET"/>
    <property type="match status" value="1"/>
</dbReference>
<dbReference type="InterPro" id="IPR002110">
    <property type="entry name" value="Ankyrin_rpt"/>
</dbReference>
<feature type="compositionally biased region" description="Low complexity" evidence="3">
    <location>
        <begin position="1174"/>
        <end position="1187"/>
    </location>
</feature>
<dbReference type="Gene3D" id="2.170.270.10">
    <property type="entry name" value="SET domain"/>
    <property type="match status" value="1"/>
</dbReference>
<dbReference type="InterPro" id="IPR046341">
    <property type="entry name" value="SET_dom_sf"/>
</dbReference>
<feature type="region of interest" description="Disordered" evidence="3">
    <location>
        <begin position="3629"/>
        <end position="3649"/>
    </location>
</feature>
<comment type="similarity">
    <text evidence="1">Belongs to the cycloisomerase 2 family.</text>
</comment>
<feature type="domain" description="Integrase catalytic" evidence="6">
    <location>
        <begin position="697"/>
        <end position="871"/>
    </location>
</feature>
<evidence type="ECO:0000259" key="5">
    <source>
        <dbReference type="PROSITE" id="PS50280"/>
    </source>
</evidence>
<evidence type="ECO:0000259" key="7">
    <source>
        <dbReference type="PROSITE" id="PS51471"/>
    </source>
</evidence>
<proteinExistence type="inferred from homology"/>
<comment type="caution">
    <text evidence="8">The sequence shown here is derived from an EMBL/GenBank/DDBJ whole genome shotgun (WGS) entry which is preliminary data.</text>
</comment>
<dbReference type="PROSITE" id="PS50994">
    <property type="entry name" value="INTEGRASE"/>
    <property type="match status" value="1"/>
</dbReference>
<dbReference type="OrthoDB" id="444832at2759"/>
<reference evidence="8 9" key="1">
    <citation type="submission" date="2016-02" db="EMBL/GenBank/DDBJ databases">
        <title>Genome analysis of coral dinoflagellate symbionts highlights evolutionary adaptations to a symbiotic lifestyle.</title>
        <authorList>
            <person name="Aranda M."/>
            <person name="Li Y."/>
            <person name="Liew Y.J."/>
            <person name="Baumgarten S."/>
            <person name="Simakov O."/>
            <person name="Wilson M."/>
            <person name="Piel J."/>
            <person name="Ashoor H."/>
            <person name="Bougouffa S."/>
            <person name="Bajic V.B."/>
            <person name="Ryu T."/>
            <person name="Ravasi T."/>
            <person name="Bayer T."/>
            <person name="Micklem G."/>
            <person name="Kim H."/>
            <person name="Bhak J."/>
            <person name="Lajeunesse T.C."/>
            <person name="Voolstra C.R."/>
        </authorList>
    </citation>
    <scope>NUCLEOTIDE SEQUENCE [LARGE SCALE GENOMIC DNA]</scope>
    <source>
        <strain evidence="8 9">CCMP2467</strain>
    </source>
</reference>
<dbReference type="InterPro" id="IPR001584">
    <property type="entry name" value="Integrase_cat-core"/>
</dbReference>
<dbReference type="Gene3D" id="2.60.120.620">
    <property type="entry name" value="q2cbj1_9rhob like domain"/>
    <property type="match status" value="1"/>
</dbReference>
<dbReference type="InterPro" id="IPR019405">
    <property type="entry name" value="Lactonase_7-beta_prop"/>
</dbReference>
<feature type="compositionally biased region" description="Basic and acidic residues" evidence="3">
    <location>
        <begin position="1194"/>
        <end position="1208"/>
    </location>
</feature>
<evidence type="ECO:0000256" key="2">
    <source>
        <dbReference type="PROSITE-ProRule" id="PRU00023"/>
    </source>
</evidence>
<feature type="domain" description="SET" evidence="5">
    <location>
        <begin position="2962"/>
        <end position="3140"/>
    </location>
</feature>
<dbReference type="InterPro" id="IPR002048">
    <property type="entry name" value="EF_hand_dom"/>
</dbReference>
<evidence type="ECO:0000259" key="6">
    <source>
        <dbReference type="PROSITE" id="PS50994"/>
    </source>
</evidence>
<evidence type="ECO:0000313" key="8">
    <source>
        <dbReference type="EMBL" id="OLP83562.1"/>
    </source>
</evidence>
<organism evidence="8 9">
    <name type="scientific">Symbiodinium microadriaticum</name>
    <name type="common">Dinoflagellate</name>
    <name type="synonym">Zooxanthella microadriatica</name>
    <dbReference type="NCBI Taxonomy" id="2951"/>
    <lineage>
        <taxon>Eukaryota</taxon>
        <taxon>Sar</taxon>
        <taxon>Alveolata</taxon>
        <taxon>Dinophyceae</taxon>
        <taxon>Suessiales</taxon>
        <taxon>Symbiodiniaceae</taxon>
        <taxon>Symbiodinium</taxon>
    </lineage>
</organism>
<feature type="compositionally biased region" description="Acidic residues" evidence="3">
    <location>
        <begin position="609"/>
        <end position="620"/>
    </location>
</feature>
<dbReference type="CDD" id="cd20071">
    <property type="entry name" value="SET_SMYD"/>
    <property type="match status" value="1"/>
</dbReference>
<dbReference type="InterPro" id="IPR036397">
    <property type="entry name" value="RNaseH_sf"/>
</dbReference>
<dbReference type="InterPro" id="IPR001214">
    <property type="entry name" value="SET_dom"/>
</dbReference>
<dbReference type="Gene3D" id="1.25.40.20">
    <property type="entry name" value="Ankyrin repeat-containing domain"/>
    <property type="match status" value="1"/>
</dbReference>
<dbReference type="PROSITE" id="PS51471">
    <property type="entry name" value="FE2OG_OXY"/>
    <property type="match status" value="1"/>
</dbReference>
<gene>
    <name evidence="8" type="primary">pgl</name>
    <name evidence="8" type="ORF">AK812_SmicGene35648</name>
</gene>
<dbReference type="GO" id="GO:0017057">
    <property type="term" value="F:6-phosphogluconolactonase activity"/>
    <property type="evidence" value="ECO:0007669"/>
    <property type="project" value="TreeGrafter"/>
</dbReference>
<feature type="region of interest" description="Disordered" evidence="3">
    <location>
        <begin position="2063"/>
        <end position="2086"/>
    </location>
</feature>
<dbReference type="Pfam" id="PF10282">
    <property type="entry name" value="Lactonase"/>
    <property type="match status" value="1"/>
</dbReference>
<dbReference type="PANTHER" id="PTHR30344:SF1">
    <property type="entry name" value="6-PHOSPHOGLUCONOLACTONASE"/>
    <property type="match status" value="1"/>
</dbReference>
<dbReference type="PROSITE" id="PS50297">
    <property type="entry name" value="ANK_REP_REGION"/>
    <property type="match status" value="1"/>
</dbReference>
<sequence length="3956" mass="434833">MQERTFDSLPPGSGSPSWVLYEDETDANQTAAMRPLAATDFCWASIPPGLREVVFAVSSSSVPEGWQGIGQETRAANGNLLYRGAGDPELGDWVATDVTTTLWVMPARLATAWCSLGERGHVEALDRGGEPSSRGPFWIIFSNGSNSLLSESASEVTPEEPLRGDEALIKKGLFELTADPQNATKGVDYMEILLRSPLPDHLRQRGLKASAEEATTECLSAVSRAKIRAERKQKQPKVLFARWNQPEGGTSEARRAVEARVIHRFVCELAQEQRRDGLHFLVDYEVMPDSCGRAPEDEEILSFAAEVLQYEQDGAVRVRAGSFATQVSNQTSLETDSFEGLSDECLGDRTKEEELAKELLAASDFSFAACQDLISRTSLPGGTPMRSGTRGPSASSICTFGLFSHGGLWGITRQSKLRPHFTNYINQFLDWHGAACPRTSFSVNTGVGLGIHVDKYNLRGTMNSVISFGQHEGGCLWAEDACQAMGGEPKGRCDRVLEDGRRLHGQRVDPLHKMVTFDAHYYHEVEPWRGRRYSVACWTNHSLGKIDARAKRRLRTLGFRPDAPRQLLQRRTTFAGQASVCEAVKALSQDGSRAAASFSSFPTSIEAEMAEENEAEDDPPEGAPRATGSDSDPRLRVSESQKRLVHKVHVNVGHPPKARFLRMMRAAGALPHVLQYIKSEYECDQCSIRQRPDNRHRARCPRSFEFNRVLSIDIFYVKFGPYQVPILNMTDTGTCYQVLQRLPIPTGSHGGTPTSEATWRAFLATWIRFFGPPEVLVCDAGSEFKAVFERGCEGQGILQHVVLPENPWKNAMSERHGGFVKHRLDQELSSGQCVLQNWEDLDDYLHEMLSVKNRWLSRGGVSPTQLVFGKLPRVPGDLLSDDHTGLMALHDALEDPLGTDQAATEYRRRMGIRERARQATMAQASREAVQRAVKASTHQTRRFYPGQWVYCFRRGRPGDPLHPRDRWVGPGLVVVANNSTVYVGMRTRLWRCSPEQLRLAHPAEEMGHQLASDPGLSELLRRVLSGSTAGAINVMREGPPSEGDRLAPVNCEEVGPPLAAEAPQSQAEEVVPVPPALLPPGLPAPADREPVGVPEAPGGDELPPAPSRRSSVSEPAGEPPSQHGDPLPGIPEEELEDAVENEEPVRKAPRIQEAEGTRAPGTPIQPLLQAVRNADAAGAGASSSTASLTPSEEIPDRGRVDRQVREWEEVTAGRSRERTPPPRGPVDREDEELYQSFLNEDWSGTFYNFQLGNQDIAMDSGEWTWLAKRNDEVSLRDLAKAERDMFESSDLLEWKSIIDSGAVKVLTGSQAQEARARHPSRILSSRMVRRKKPVPGLGKWKPKSRWCIHGHHDPDTGSLVTYAPTPASESLQLFLQASINLRHVRAYADVKAAFTQSLPLKRPAGPIFAEPCDGLQLPSGALIQILIPVYGLDDAPAAWRETVAQYLVQEAGFTRNLVEPCWFSKFEASTKRCIAQILVEVDDFIVSAKETVMPGLKSGLQGRFRFGKWEEGDAEYAGRFIEDKGERLNPSEFEAFRSLVYKLNWLGRETRPEAAGVASIMASRLQVATVKDVMVVNRFVNHLRNTAKRPLKIWQFNPETMVFLAISDAGGVNTKEELQDEDGLPTDATQGAWLVLTAEALPEGDKRVRASPMSWRSSKLKRKVFSTFGGETQAMLQGVNEVEWLQVMYRDAVFNDVQLRNWQASLSPHMLIMRGERLGGGRNPQCVVTDAKSLYDCILKEHPAGRQDRKSALELAIILRDLQRSRSMVRWIPHQKMLADGLTKEDPFRGNGALEHFLRSGVLSFVDMDAELERRILAKEKGAVLVNEACRILQISILMGVCLVGVSAAAWRHIHLSRLYHSMLQAASQHITDTLDHAGCKLGIQRSSQLQIVVGTGMSLVPLLVCKDEAPQVTERNPNNIEAQWSYDTTDFHCMSDHPGQKLLLTSPNSNQPKETGAVSFDITESKITEGRPISATKPTADSAHCARARGSANVWHPRRGNAELYVLTVRVPCIRDWGRAGCADCRGRRMALPAEGELSEEQVLRYLAKLQPEQAAALLASAQKGLGPEDGSQDGLDRSDRRESAKEAMRAIAAGNFAVAQELGPQSDLCSLGEDGWGFLHWVVHVAGAAGAASMQKEDHAVGCQCCHTSSAHRRGPAFALLQNLLSSEEGRLAVDFPTSQGATPLMFAADAGDKESCEELLRARADVSLKDCDGDTAEAWALAKASAGASRDLWEKLLAGSGLSGPSGRGPGVGKGCIPAFGTSFGIMCVASHTAVQAVQADTRPRPRRSHIRLCKSNVGRLTAAAVAAMAETTCSSSKRRIRQRLHKKLGSILTKAEFAEAVEVLKDLERQALLTSQASDESMAMSSNSDGSEASRGCDSTAGEDEHPEMQTRLPTARAWESPSRDGPPACRGPGALDVEFVSAMRRLSFLLLTWTSVSQASLIVYVGSAGCDEDDISCHDSNQPPSELFAYDVLRNGFVVPNPQLHVDVGGLPLWLTVIESDDLDQKCMFAALANHQIRVLQDPGSSLTAFEPIQSMPSGGSTPVFAIPSLDQKFLLVANYNSNDDPSGAGVTAFRIQADCQLTPTSIVTHQGSSVDSSRQLAAHTHGLVVSSRHNIVYALDLGMDVIFSYKLSDTGQLQELYRTEVLPASGPRHGMEHPSLPILYVICEMSRAVLVYQELDDGRLSLRQINPIAMEEADEDSKAAEITMLASGKTLYASNRGAKASSNTVTAFRILDNGHLKEMQQIKAPAYPRGMTLIHDDSILLVAGQSNSDLAVYKVQSEGTLGEQYTLHRGTLRLVSPSRPSTSSEIFDIFDGFVQLPSAAAAAFDQATTSSTIALERKTSGCSPHPQRSGCFTIHGPMGRRRSAWGAWAAGLAALGQEAFVGRHLPGRAVIPQRLRCRTCTLSQDELWGSWNANISAYGADAPRGFAEMAIIQEIFERWDRDGSGELSLEECRLRCRRSKQKSHTATKQGLLRLDVSPNGRRLVATGDCHVGEVIWHELPLFAWQRGGSPRDNCLNAIQAFADLPIAVQQHILSFYCPESLELPDTGLSLTETNRRLLLILEVCCSGLPSGWAGLFEYVAYVNHSCAPNAAIRASAASGPSRQESCCQYRIRFVALRPISKGEEITISYIEEGLLKQPVRSRQRYLRSWGFSCACVRCAALCDDTRQIRHGSWTLSASSDTGLLAAWPSRLPTYKKMRRLLQKIESRWWRERADLPKEREAAEDARMRRFALGLGQERVWRERGARLRRRCWMSSTLDLYRHTKDSSHWLAADVARDAAEAYLWRAEPERAVEAAGHWHSFLKVALAGGLSQEAALALEARGAALEMLKLREKAKATYQTALGEIQPLRNDWDDEDFFASYLERKAEGHEAPRGDDVEHRFRDGLRREGSALIAARPTSSRPSFRESLLEPIGGFFHHTWHSMSSGVSAAGAGLAGYSTGFWDAAVHRVTCWSNGCRVAWNDGARFVGSAPGAVGQAILNGEGRFDAGTPSSSTSLCLSAANEASHRCMLEMSSVQCMQVQAELYEEDEKLLCSSGPVVLLGGDDDWVCLKTTTASDGGLYKLKSCIRDCGNGWTLCFDVKERPDSTAILTHVRMAWVRPTPTAATAAQAAGDPVLAPLEKEGSRSREVAQDFTDPEQDDHPMHRRLLQLYHQPGPDMLNPAFWLALVPSTLTLNPGMPFAKSVCSELPDQALRTKRDLSEFGYGRLPKEAFSNLDICLSDLAAAMGHLQERGFPPVFIFLYDQPWQLLLRLFQAVQVLLEPDVRISLSVFAWALQAADAETGRVGSNFGRAHRDKSYADCHFPDARLGMLTTWIPLVPVTTRNGCMHVVPAMKDPLLSSSEDPKHLRPDDSTEGLGEALPCDEGETLVWRANLLHWGSACVDGEPRKSLATAFVVPGVRAADVMETMSQESLAAGLGLETRLRIVVKSLLQYRSWFPDFAGLSFD</sequence>
<keyword evidence="9" id="KW-1185">Reference proteome</keyword>
<feature type="compositionally biased region" description="Polar residues" evidence="3">
    <location>
        <begin position="2359"/>
        <end position="2375"/>
    </location>
</feature>
<feature type="region of interest" description="Disordered" evidence="3">
    <location>
        <begin position="609"/>
        <end position="640"/>
    </location>
</feature>
<dbReference type="SMART" id="SM00317">
    <property type="entry name" value="SET"/>
    <property type="match status" value="1"/>
</dbReference>
<dbReference type="Pfam" id="PF05721">
    <property type="entry name" value="PhyH"/>
    <property type="match status" value="1"/>
</dbReference>
<feature type="repeat" description="ANK" evidence="2">
    <location>
        <begin position="2182"/>
        <end position="2214"/>
    </location>
</feature>
<dbReference type="GO" id="GO:0003676">
    <property type="term" value="F:nucleic acid binding"/>
    <property type="evidence" value="ECO:0007669"/>
    <property type="project" value="InterPro"/>
</dbReference>
<feature type="region of interest" description="Disordered" evidence="3">
    <location>
        <begin position="2359"/>
        <end position="2415"/>
    </location>
</feature>
<dbReference type="SUPFAM" id="SSF48403">
    <property type="entry name" value="Ankyrin repeat"/>
    <property type="match status" value="1"/>
</dbReference>
<dbReference type="Proteomes" id="UP000186817">
    <property type="component" value="Unassembled WGS sequence"/>
</dbReference>
<dbReference type="SUPFAM" id="SSF53098">
    <property type="entry name" value="Ribonuclease H-like"/>
    <property type="match status" value="1"/>
</dbReference>
<dbReference type="Gene3D" id="3.30.420.10">
    <property type="entry name" value="Ribonuclease H-like superfamily/Ribonuclease H"/>
    <property type="match status" value="1"/>
</dbReference>
<dbReference type="PROSITE" id="PS50088">
    <property type="entry name" value="ANK_REPEAT"/>
    <property type="match status" value="1"/>
</dbReference>
<feature type="domain" description="Fe2OG dioxygenase" evidence="7">
    <location>
        <begin position="418"/>
        <end position="541"/>
    </location>
</feature>
<dbReference type="EMBL" id="LSRX01001107">
    <property type="protein sequence ID" value="OLP83562.1"/>
    <property type="molecule type" value="Genomic_DNA"/>
</dbReference>
<feature type="compositionally biased region" description="Pro residues" evidence="3">
    <location>
        <begin position="1072"/>
        <end position="1083"/>
    </location>
</feature>
<evidence type="ECO:0000256" key="3">
    <source>
        <dbReference type="SAM" id="MobiDB-lite"/>
    </source>
</evidence>
<feature type="compositionally biased region" description="Basic and acidic residues" evidence="3">
    <location>
        <begin position="1143"/>
        <end position="1156"/>
    </location>
</feature>
<dbReference type="PANTHER" id="PTHR30344">
    <property type="entry name" value="6-PHOSPHOGLUCONOLACTONASE-RELATED"/>
    <property type="match status" value="1"/>
</dbReference>
<name>A0A1Q9CKV6_SYMMI</name>
<evidence type="ECO:0000256" key="1">
    <source>
        <dbReference type="ARBA" id="ARBA00005564"/>
    </source>
</evidence>
<dbReference type="SUPFAM" id="SSF50974">
    <property type="entry name" value="Nitrous oxide reductase, N-terminal domain"/>
    <property type="match status" value="1"/>
</dbReference>
<dbReference type="SUPFAM" id="SSF51197">
    <property type="entry name" value="Clavaminate synthase-like"/>
    <property type="match status" value="1"/>
</dbReference>
<dbReference type="GO" id="GO:0015074">
    <property type="term" value="P:DNA integration"/>
    <property type="evidence" value="ECO:0007669"/>
    <property type="project" value="InterPro"/>
</dbReference>
<dbReference type="InterPro" id="IPR036770">
    <property type="entry name" value="Ankyrin_rpt-contain_sf"/>
</dbReference>
<dbReference type="InterPro" id="IPR012337">
    <property type="entry name" value="RNaseH-like_sf"/>
</dbReference>
<dbReference type="PROSITE" id="PS50222">
    <property type="entry name" value="EF_HAND_2"/>
    <property type="match status" value="1"/>
</dbReference>
<keyword evidence="2" id="KW-0040">ANK repeat</keyword>
<dbReference type="Pfam" id="PF00856">
    <property type="entry name" value="SET"/>
    <property type="match status" value="1"/>
</dbReference>
<accession>A0A1Q9CKV6</accession>
<feature type="domain" description="EF-hand" evidence="4">
    <location>
        <begin position="2937"/>
        <end position="2972"/>
    </location>
</feature>
<feature type="compositionally biased region" description="Basic and acidic residues" evidence="3">
    <location>
        <begin position="2076"/>
        <end position="2086"/>
    </location>
</feature>
<dbReference type="Gene3D" id="2.130.10.10">
    <property type="entry name" value="YVTN repeat-like/Quinoprotein amine dehydrogenase"/>
    <property type="match status" value="1"/>
</dbReference>
<dbReference type="InterPro" id="IPR008775">
    <property type="entry name" value="Phytyl_CoA_dOase-like"/>
</dbReference>
<dbReference type="InterPro" id="IPR005123">
    <property type="entry name" value="Oxoglu/Fe-dep_dioxygenase_dom"/>
</dbReference>
<feature type="region of interest" description="Disordered" evidence="3">
    <location>
        <begin position="1059"/>
        <end position="1229"/>
    </location>
</feature>
<evidence type="ECO:0000259" key="4">
    <source>
        <dbReference type="PROSITE" id="PS50222"/>
    </source>
</evidence>
<feature type="compositionally biased region" description="Basic and acidic residues" evidence="3">
    <location>
        <begin position="3629"/>
        <end position="3640"/>
    </location>
</feature>
<dbReference type="SUPFAM" id="SSF82199">
    <property type="entry name" value="SET domain"/>
    <property type="match status" value="1"/>
</dbReference>
<protein>
    <submittedName>
        <fullName evidence="8">6-phosphogluconolactonase</fullName>
    </submittedName>
</protein>
<dbReference type="InterPro" id="IPR050282">
    <property type="entry name" value="Cycloisomerase_2"/>
</dbReference>
<feature type="compositionally biased region" description="Acidic residues" evidence="3">
    <location>
        <begin position="1131"/>
        <end position="1142"/>
    </location>
</feature>
<dbReference type="InterPro" id="IPR011045">
    <property type="entry name" value="N2O_reductase_N"/>
</dbReference>
<evidence type="ECO:0000313" key="9">
    <source>
        <dbReference type="Proteomes" id="UP000186817"/>
    </source>
</evidence>
<dbReference type="InterPro" id="IPR015943">
    <property type="entry name" value="WD40/YVTN_repeat-like_dom_sf"/>
</dbReference>
<feature type="compositionally biased region" description="Basic and acidic residues" evidence="3">
    <location>
        <begin position="631"/>
        <end position="640"/>
    </location>
</feature>
<dbReference type="GO" id="GO:0005509">
    <property type="term" value="F:calcium ion binding"/>
    <property type="evidence" value="ECO:0007669"/>
    <property type="project" value="InterPro"/>
</dbReference>